<keyword evidence="2" id="KW-1185">Reference proteome</keyword>
<reference evidence="1" key="1">
    <citation type="submission" date="2021-06" db="EMBL/GenBank/DDBJ databases">
        <authorList>
            <person name="Kallberg Y."/>
            <person name="Tangrot J."/>
            <person name="Rosling A."/>
        </authorList>
    </citation>
    <scope>NUCLEOTIDE SEQUENCE</scope>
    <source>
        <strain evidence="1">CL356</strain>
    </source>
</reference>
<proteinExistence type="predicted"/>
<organism evidence="1 2">
    <name type="scientific">Acaulospora colombiana</name>
    <dbReference type="NCBI Taxonomy" id="27376"/>
    <lineage>
        <taxon>Eukaryota</taxon>
        <taxon>Fungi</taxon>
        <taxon>Fungi incertae sedis</taxon>
        <taxon>Mucoromycota</taxon>
        <taxon>Glomeromycotina</taxon>
        <taxon>Glomeromycetes</taxon>
        <taxon>Diversisporales</taxon>
        <taxon>Acaulosporaceae</taxon>
        <taxon>Acaulospora</taxon>
    </lineage>
</organism>
<accession>A0ACA9NTC5</accession>
<protein>
    <submittedName>
        <fullName evidence="1">14763_t:CDS:1</fullName>
    </submittedName>
</protein>
<evidence type="ECO:0000313" key="1">
    <source>
        <dbReference type="EMBL" id="CAG8673796.1"/>
    </source>
</evidence>
<name>A0ACA9NTC5_9GLOM</name>
<feature type="non-terminal residue" evidence="1">
    <location>
        <position position="1"/>
    </location>
</feature>
<gene>
    <name evidence="1" type="ORF">ACOLOM_LOCUS9051</name>
</gene>
<dbReference type="Proteomes" id="UP000789525">
    <property type="component" value="Unassembled WGS sequence"/>
</dbReference>
<comment type="caution">
    <text evidence="1">The sequence shown here is derived from an EMBL/GenBank/DDBJ whole genome shotgun (WGS) entry which is preliminary data.</text>
</comment>
<evidence type="ECO:0000313" key="2">
    <source>
        <dbReference type="Proteomes" id="UP000789525"/>
    </source>
</evidence>
<sequence>DFIVIPSVYMSESLICDVAISAPVVEEAAKEPAKDENNIGNKLLKKMGWSEGTGLGLSGEGRVDPM</sequence>
<dbReference type="EMBL" id="CAJVPT010025173">
    <property type="protein sequence ID" value="CAG8673796.1"/>
    <property type="molecule type" value="Genomic_DNA"/>
</dbReference>